<dbReference type="AlphaFoldDB" id="K0SH64"/>
<dbReference type="Pfam" id="PF07992">
    <property type="entry name" value="Pyr_redox_2"/>
    <property type="match status" value="1"/>
</dbReference>
<keyword evidence="2" id="KW-0274">FAD</keyword>
<dbReference type="OMA" id="SHAFAKC"/>
<proteinExistence type="predicted"/>
<gene>
    <name evidence="6" type="ORF">THAOC_14960</name>
</gene>
<feature type="domain" description="FAD/NAD(P)-binding" evidence="5">
    <location>
        <begin position="207"/>
        <end position="522"/>
    </location>
</feature>
<dbReference type="GO" id="GO:0003955">
    <property type="term" value="F:NAD(P)H dehydrogenase (quinone) activity"/>
    <property type="evidence" value="ECO:0007669"/>
    <property type="project" value="TreeGrafter"/>
</dbReference>
<evidence type="ECO:0000259" key="4">
    <source>
        <dbReference type="Pfam" id="PF02852"/>
    </source>
</evidence>
<name>K0SH64_THAOC</name>
<dbReference type="PRINTS" id="PR00411">
    <property type="entry name" value="PNDRDTASEI"/>
</dbReference>
<reference evidence="6 7" key="1">
    <citation type="journal article" date="2012" name="Genome Biol.">
        <title>Genome and low-iron response of an oceanic diatom adapted to chronic iron limitation.</title>
        <authorList>
            <person name="Lommer M."/>
            <person name="Specht M."/>
            <person name="Roy A.S."/>
            <person name="Kraemer L."/>
            <person name="Andreson R."/>
            <person name="Gutowska M.A."/>
            <person name="Wolf J."/>
            <person name="Bergner S.V."/>
            <person name="Schilhabel M.B."/>
            <person name="Klostermeier U.C."/>
            <person name="Beiko R.G."/>
            <person name="Rosenstiel P."/>
            <person name="Hippler M."/>
            <person name="Laroche J."/>
        </authorList>
    </citation>
    <scope>NUCLEOTIDE SEQUENCE [LARGE SCALE GENOMIC DNA]</scope>
    <source>
        <strain evidence="6 7">CCMP1005</strain>
    </source>
</reference>
<comment type="caution">
    <text evidence="6">The sequence shown here is derived from an EMBL/GenBank/DDBJ whole genome shotgun (WGS) entry which is preliminary data.</text>
</comment>
<evidence type="ECO:0000256" key="3">
    <source>
        <dbReference type="SAM" id="MobiDB-lite"/>
    </source>
</evidence>
<evidence type="ECO:0000313" key="7">
    <source>
        <dbReference type="Proteomes" id="UP000266841"/>
    </source>
</evidence>
<dbReference type="EMBL" id="AGNL01017391">
    <property type="protein sequence ID" value="EJK64319.1"/>
    <property type="molecule type" value="Genomic_DNA"/>
</dbReference>
<evidence type="ECO:0000259" key="5">
    <source>
        <dbReference type="Pfam" id="PF07992"/>
    </source>
</evidence>
<dbReference type="GO" id="GO:0050660">
    <property type="term" value="F:flavin adenine dinucleotide binding"/>
    <property type="evidence" value="ECO:0007669"/>
    <property type="project" value="TreeGrafter"/>
</dbReference>
<evidence type="ECO:0000313" key="6">
    <source>
        <dbReference type="EMBL" id="EJK64319.1"/>
    </source>
</evidence>
<dbReference type="PANTHER" id="PTHR43014:SF2">
    <property type="entry name" value="MERCURIC REDUCTASE"/>
    <property type="match status" value="1"/>
</dbReference>
<organism evidence="6 7">
    <name type="scientific">Thalassiosira oceanica</name>
    <name type="common">Marine diatom</name>
    <dbReference type="NCBI Taxonomy" id="159749"/>
    <lineage>
        <taxon>Eukaryota</taxon>
        <taxon>Sar</taxon>
        <taxon>Stramenopiles</taxon>
        <taxon>Ochrophyta</taxon>
        <taxon>Bacillariophyta</taxon>
        <taxon>Coscinodiscophyceae</taxon>
        <taxon>Thalassiosirophycidae</taxon>
        <taxon>Thalassiosirales</taxon>
        <taxon>Thalassiosiraceae</taxon>
        <taxon>Thalassiosira</taxon>
    </lineage>
</organism>
<feature type="region of interest" description="Disordered" evidence="3">
    <location>
        <begin position="113"/>
        <end position="139"/>
    </location>
</feature>
<dbReference type="Proteomes" id="UP000266841">
    <property type="component" value="Unassembled WGS sequence"/>
</dbReference>
<keyword evidence="7" id="KW-1185">Reference proteome</keyword>
<dbReference type="Pfam" id="PF02852">
    <property type="entry name" value="Pyr_redox_dim"/>
    <property type="match status" value="1"/>
</dbReference>
<protein>
    <recommendedName>
        <fullName evidence="8">FAD/NAD(P)-binding domain-containing protein</fullName>
    </recommendedName>
</protein>
<dbReference type="Gene3D" id="3.50.50.60">
    <property type="entry name" value="FAD/NAD(P)-binding domain"/>
    <property type="match status" value="2"/>
</dbReference>
<evidence type="ECO:0000256" key="1">
    <source>
        <dbReference type="ARBA" id="ARBA00022630"/>
    </source>
</evidence>
<keyword evidence="1" id="KW-0285">Flavoprotein</keyword>
<sequence>KEYERASATPNRKPSLISFALITASPATPDDEGEAMRACEATNKESVIASPLITGVARLRRRRDGEMESTTDSRREQAGCDGGSSLGAVADDELCPWMKPKATGTVTVTVTDRCAPTPDRGRTMGGHTPALPPQNCPRAAPPVRARWPRVELKMSATLQLLYRAAGATLLPLLAYIVLSSDRIRAFSPAPVLLARPSDEANAGTPLHDIIVVGGGSAGLTAAKFAANFGNSVALIEGSKLGGDCTWTGCVPSKTLLAEAKKCWTWRKMNEKYCATTNLPLREFLSDVKGRIDDAREFIYAEDDSPEVLRTLGIDVIEGKAQLRCVKAKFGIVVATGASVRDPSDTIQGLDTCSYWTYENVWQNFFSSTEKVNRKIIVVGGGPIGCELSQALNRLGCKVTLVSSSRLVPATDKDASSALLRVFQSEGVEVIHNQKVTSVSRLEGDKIRVTLGSNEVIEGDHILVATGRVPNSKGLGLEQLGVEIGQGRGITVDDDLQTSVKGIFAAGDCTGDEQFTHYAGYQGAIAARNLLLPLKDRGRLNEVPSTTFTDPEISTMGLDEDTARQKFGSDAVSVSFRDLSEVDRAVCEGIVQGFIKLVYDTKSRKIYGATIMSPSSGEMISELAVAKASGLTFDKLSTVMHTYPSYSISLQQMAADVYYEKLKRSKSFYDVLKKIGF</sequence>
<feature type="compositionally biased region" description="Basic and acidic residues" evidence="3">
    <location>
        <begin position="63"/>
        <end position="78"/>
    </location>
</feature>
<feature type="non-terminal residue" evidence="6">
    <location>
        <position position="1"/>
    </location>
</feature>
<dbReference type="SUPFAM" id="SSF55424">
    <property type="entry name" value="FAD/NAD-linked reductases, dimerisation (C-terminal) domain"/>
    <property type="match status" value="1"/>
</dbReference>
<evidence type="ECO:0000256" key="2">
    <source>
        <dbReference type="ARBA" id="ARBA00022827"/>
    </source>
</evidence>
<accession>K0SH64</accession>
<dbReference type="SUPFAM" id="SSF51905">
    <property type="entry name" value="FAD/NAD(P)-binding domain"/>
    <property type="match status" value="1"/>
</dbReference>
<dbReference type="InterPro" id="IPR016156">
    <property type="entry name" value="FAD/NAD-linked_Rdtase_dimer_sf"/>
</dbReference>
<dbReference type="eggNOG" id="KOG1335">
    <property type="taxonomic scope" value="Eukaryota"/>
</dbReference>
<dbReference type="PRINTS" id="PR00368">
    <property type="entry name" value="FADPNR"/>
</dbReference>
<dbReference type="Gene3D" id="3.30.390.30">
    <property type="match status" value="1"/>
</dbReference>
<dbReference type="OrthoDB" id="361797at2759"/>
<dbReference type="PANTHER" id="PTHR43014">
    <property type="entry name" value="MERCURIC REDUCTASE"/>
    <property type="match status" value="1"/>
</dbReference>
<dbReference type="InterPro" id="IPR004099">
    <property type="entry name" value="Pyr_nucl-diS_OxRdtase_dimer"/>
</dbReference>
<feature type="region of interest" description="Disordered" evidence="3">
    <location>
        <begin position="60"/>
        <end position="85"/>
    </location>
</feature>
<evidence type="ECO:0008006" key="8">
    <source>
        <dbReference type="Google" id="ProtNLM"/>
    </source>
</evidence>
<dbReference type="InterPro" id="IPR023753">
    <property type="entry name" value="FAD/NAD-binding_dom"/>
</dbReference>
<feature type="domain" description="Pyridine nucleotide-disulphide oxidoreductase dimerisation" evidence="4">
    <location>
        <begin position="542"/>
        <end position="652"/>
    </location>
</feature>
<dbReference type="InterPro" id="IPR036188">
    <property type="entry name" value="FAD/NAD-bd_sf"/>
</dbReference>